<reference evidence="2 3" key="1">
    <citation type="submission" date="2018-08" db="EMBL/GenBank/DDBJ databases">
        <title>Comamonas testosteroni strain SWCO2.</title>
        <authorList>
            <person name="Jiang N."/>
            <person name="Zhang X.Z."/>
        </authorList>
    </citation>
    <scope>NUCLEOTIDE SEQUENCE [LARGE SCALE GENOMIC DNA]</scope>
    <source>
        <strain evidence="2 3">SWCO2</strain>
    </source>
</reference>
<feature type="transmembrane region" description="Helical" evidence="1">
    <location>
        <begin position="89"/>
        <end position="109"/>
    </location>
</feature>
<keyword evidence="1" id="KW-0812">Transmembrane</keyword>
<keyword evidence="1" id="KW-0472">Membrane</keyword>
<keyword evidence="1" id="KW-1133">Transmembrane helix</keyword>
<evidence type="ECO:0000313" key="2">
    <source>
        <dbReference type="EMBL" id="RGE40932.1"/>
    </source>
</evidence>
<protein>
    <recommendedName>
        <fullName evidence="4">Transmembrane protein</fullName>
    </recommendedName>
</protein>
<comment type="caution">
    <text evidence="2">The sequence shown here is derived from an EMBL/GenBank/DDBJ whole genome shotgun (WGS) entry which is preliminary data.</text>
</comment>
<keyword evidence="3" id="KW-1185">Reference proteome</keyword>
<dbReference type="Proteomes" id="UP000261948">
    <property type="component" value="Unassembled WGS sequence"/>
</dbReference>
<evidence type="ECO:0000256" key="1">
    <source>
        <dbReference type="SAM" id="Phobius"/>
    </source>
</evidence>
<feature type="transmembrane region" description="Helical" evidence="1">
    <location>
        <begin position="56"/>
        <end position="77"/>
    </location>
</feature>
<dbReference type="EMBL" id="QURR01000032">
    <property type="protein sequence ID" value="RGE40932.1"/>
    <property type="molecule type" value="Genomic_DNA"/>
</dbReference>
<dbReference type="AlphaFoldDB" id="A0A373FBS3"/>
<sequence length="132" mass="14843">MTRKESGPDLLFGNLMKLDWLLLFAPYSPIAVAGLYGLAVHTPLSVPVRYVCNKEFLLGFFEFLAANAAFTALLILVTGQNIEIRAMPMLQKAKFGITFVLCYLIAYNLGKLRNNARANLQTSMMHKRKDQE</sequence>
<gene>
    <name evidence="2" type="ORF">DZC30_19480</name>
</gene>
<name>A0A373FBS3_COMTE</name>
<proteinExistence type="predicted"/>
<dbReference type="RefSeq" id="WP_181726901.1">
    <property type="nucleotide sequence ID" value="NZ_MT011984.1"/>
</dbReference>
<evidence type="ECO:0008006" key="4">
    <source>
        <dbReference type="Google" id="ProtNLM"/>
    </source>
</evidence>
<feature type="transmembrane region" description="Helical" evidence="1">
    <location>
        <begin position="20"/>
        <end position="44"/>
    </location>
</feature>
<accession>A0A373FBS3</accession>
<organism evidence="2 3">
    <name type="scientific">Comamonas testosteroni</name>
    <name type="common">Pseudomonas testosteroni</name>
    <dbReference type="NCBI Taxonomy" id="285"/>
    <lineage>
        <taxon>Bacteria</taxon>
        <taxon>Pseudomonadati</taxon>
        <taxon>Pseudomonadota</taxon>
        <taxon>Betaproteobacteria</taxon>
        <taxon>Burkholderiales</taxon>
        <taxon>Comamonadaceae</taxon>
        <taxon>Comamonas</taxon>
    </lineage>
</organism>
<evidence type="ECO:0000313" key="3">
    <source>
        <dbReference type="Proteomes" id="UP000261948"/>
    </source>
</evidence>